<dbReference type="InterPro" id="IPR025540">
    <property type="entry name" value="FlK"/>
</dbReference>
<keyword evidence="3" id="KW-1185">Reference proteome</keyword>
<dbReference type="RefSeq" id="WP_262399786.1">
    <property type="nucleotide sequence ID" value="NZ_JACRTB010000009.1"/>
</dbReference>
<dbReference type="EMBL" id="JACRTB010000009">
    <property type="protein sequence ID" value="MBC8576250.1"/>
    <property type="molecule type" value="Genomic_DNA"/>
</dbReference>
<name>A0ABR7NJ63_9FIRM</name>
<accession>A0ABR7NJ63</accession>
<protein>
    <submittedName>
        <fullName evidence="2">Thioesterase family protein</fullName>
    </submittedName>
</protein>
<dbReference type="PANTHER" id="PTHR36934:SF1">
    <property type="entry name" value="THIOESTERASE DOMAIN-CONTAINING PROTEIN"/>
    <property type="match status" value="1"/>
</dbReference>
<dbReference type="PIRSF" id="PIRSF014972">
    <property type="entry name" value="FlK"/>
    <property type="match status" value="1"/>
</dbReference>
<gene>
    <name evidence="2" type="ORF">H8717_07510</name>
</gene>
<proteinExistence type="predicted"/>
<organism evidence="2 3">
    <name type="scientific">Yanshouia hominis</name>
    <dbReference type="NCBI Taxonomy" id="2763673"/>
    <lineage>
        <taxon>Bacteria</taxon>
        <taxon>Bacillati</taxon>
        <taxon>Bacillota</taxon>
        <taxon>Clostridia</taxon>
        <taxon>Eubacteriales</taxon>
        <taxon>Oscillospiraceae</taxon>
        <taxon>Yanshouia</taxon>
    </lineage>
</organism>
<dbReference type="InterPro" id="IPR054485">
    <property type="entry name" value="FlK-like_dom"/>
</dbReference>
<dbReference type="Pfam" id="PF22636">
    <property type="entry name" value="FlK"/>
    <property type="match status" value="1"/>
</dbReference>
<dbReference type="PANTHER" id="PTHR36934">
    <property type="entry name" value="BLR0278 PROTEIN"/>
    <property type="match status" value="1"/>
</dbReference>
<feature type="domain" description="Fluoroacetyl-CoA-specific thioesterase-like" evidence="1">
    <location>
        <begin position="14"/>
        <end position="115"/>
    </location>
</feature>
<comment type="caution">
    <text evidence="2">The sequence shown here is derived from an EMBL/GenBank/DDBJ whole genome shotgun (WGS) entry which is preliminary data.</text>
</comment>
<evidence type="ECO:0000313" key="2">
    <source>
        <dbReference type="EMBL" id="MBC8576250.1"/>
    </source>
</evidence>
<dbReference type="SUPFAM" id="SSF54637">
    <property type="entry name" value="Thioesterase/thiol ester dehydrase-isomerase"/>
    <property type="match status" value="1"/>
</dbReference>
<dbReference type="Proteomes" id="UP000658131">
    <property type="component" value="Unassembled WGS sequence"/>
</dbReference>
<sequence>MMKIGMSRTVSAKVNEGNTAAAVGSGDTRVFATPMMVALMENAASTLAAESLEEGQTTVGIEVQVSHVAATPVGMTVEATATLTSVEGRTLTFSMEARDEHGVIGTGVQKRAVVLRDRFVEKAYSKLEK</sequence>
<dbReference type="InterPro" id="IPR029069">
    <property type="entry name" value="HotDog_dom_sf"/>
</dbReference>
<evidence type="ECO:0000259" key="1">
    <source>
        <dbReference type="Pfam" id="PF22636"/>
    </source>
</evidence>
<evidence type="ECO:0000313" key="3">
    <source>
        <dbReference type="Proteomes" id="UP000658131"/>
    </source>
</evidence>
<reference evidence="2 3" key="1">
    <citation type="submission" date="2020-08" db="EMBL/GenBank/DDBJ databases">
        <title>Genome public.</title>
        <authorList>
            <person name="Liu C."/>
            <person name="Sun Q."/>
        </authorList>
    </citation>
    <scope>NUCLEOTIDE SEQUENCE [LARGE SCALE GENOMIC DNA]</scope>
    <source>
        <strain evidence="2 3">BX1</strain>
    </source>
</reference>
<dbReference type="Gene3D" id="3.10.129.10">
    <property type="entry name" value="Hotdog Thioesterase"/>
    <property type="match status" value="1"/>
</dbReference>